<reference evidence="2 3" key="1">
    <citation type="journal article" date="2022" name="Front. Cell. Infect. Microbiol.">
        <title>The Genomes of Two Strains of Taenia crassiceps the Animal Model for the Study of Human Cysticercosis.</title>
        <authorList>
            <person name="Bobes R.J."/>
            <person name="Estrada K."/>
            <person name="Rios-Valencia D.G."/>
            <person name="Calderon-Gallegos A."/>
            <person name="de la Torre P."/>
            <person name="Carrero J.C."/>
            <person name="Sanchez-Flores A."/>
            <person name="Laclette J.P."/>
        </authorList>
    </citation>
    <scope>NUCLEOTIDE SEQUENCE [LARGE SCALE GENOMIC DNA]</scope>
    <source>
        <strain evidence="2">WFUcys</strain>
    </source>
</reference>
<organism evidence="2 3">
    <name type="scientific">Taenia crassiceps</name>
    <dbReference type="NCBI Taxonomy" id="6207"/>
    <lineage>
        <taxon>Eukaryota</taxon>
        <taxon>Metazoa</taxon>
        <taxon>Spiralia</taxon>
        <taxon>Lophotrochozoa</taxon>
        <taxon>Platyhelminthes</taxon>
        <taxon>Cestoda</taxon>
        <taxon>Eucestoda</taxon>
        <taxon>Cyclophyllidea</taxon>
        <taxon>Taeniidae</taxon>
        <taxon>Taenia</taxon>
    </lineage>
</organism>
<gene>
    <name evidence="2" type="ORF">TcWFU_006782</name>
</gene>
<dbReference type="EMBL" id="JAKROA010000004">
    <property type="protein sequence ID" value="KAL5107909.1"/>
    <property type="molecule type" value="Genomic_DNA"/>
</dbReference>
<sequence length="83" mass="9383">MVVSTMRSYLCTVPPRLTPHHCDTCQQYSLYRLGSLEFQKTAKEDIVWRKVEKRRIRAGTKTGSPDLPGNPDVVIPSVGPKIQ</sequence>
<dbReference type="Proteomes" id="UP001651158">
    <property type="component" value="Unassembled WGS sequence"/>
</dbReference>
<evidence type="ECO:0000313" key="3">
    <source>
        <dbReference type="Proteomes" id="UP001651158"/>
    </source>
</evidence>
<evidence type="ECO:0000313" key="2">
    <source>
        <dbReference type="EMBL" id="KAL5107909.1"/>
    </source>
</evidence>
<feature type="region of interest" description="Disordered" evidence="1">
    <location>
        <begin position="59"/>
        <end position="83"/>
    </location>
</feature>
<proteinExistence type="predicted"/>
<accession>A0ABR4QDY1</accession>
<protein>
    <submittedName>
        <fullName evidence="2">Uncharacterized protein</fullName>
    </submittedName>
</protein>
<evidence type="ECO:0000256" key="1">
    <source>
        <dbReference type="SAM" id="MobiDB-lite"/>
    </source>
</evidence>
<keyword evidence="3" id="KW-1185">Reference proteome</keyword>
<comment type="caution">
    <text evidence="2">The sequence shown here is derived from an EMBL/GenBank/DDBJ whole genome shotgun (WGS) entry which is preliminary data.</text>
</comment>
<name>A0ABR4QDY1_9CEST</name>